<dbReference type="OrthoDB" id="422720at2759"/>
<dbReference type="STRING" id="747725.A0A168N123"/>
<keyword evidence="3" id="KW-0812">Transmembrane</keyword>
<protein>
    <recommendedName>
        <fullName evidence="4">IRG-type G domain-containing protein</fullName>
    </recommendedName>
</protein>
<reference evidence="5 6" key="1">
    <citation type="submission" date="2015-06" db="EMBL/GenBank/DDBJ databases">
        <title>Expansion of signal transduction pathways in fungi by whole-genome duplication.</title>
        <authorList>
            <consortium name="DOE Joint Genome Institute"/>
            <person name="Corrochano L.M."/>
            <person name="Kuo A."/>
            <person name="Marcet-Houben M."/>
            <person name="Polaino S."/>
            <person name="Salamov A."/>
            <person name="Villalobos J.M."/>
            <person name="Alvarez M.I."/>
            <person name="Avalos J."/>
            <person name="Benito E.P."/>
            <person name="Benoit I."/>
            <person name="Burger G."/>
            <person name="Camino L.P."/>
            <person name="Canovas D."/>
            <person name="Cerda-Olmedo E."/>
            <person name="Cheng J.-F."/>
            <person name="Dominguez A."/>
            <person name="Elias M."/>
            <person name="Eslava A.P."/>
            <person name="Glaser F."/>
            <person name="Grimwood J."/>
            <person name="Gutierrez G."/>
            <person name="Heitman J."/>
            <person name="Henrissat B."/>
            <person name="Iturriaga E.A."/>
            <person name="Lang B.F."/>
            <person name="Lavin J.L."/>
            <person name="Lee S."/>
            <person name="Li W."/>
            <person name="Lindquist E."/>
            <person name="Lopez-Garcia S."/>
            <person name="Luque E.M."/>
            <person name="Marcos A.T."/>
            <person name="Martin J."/>
            <person name="Mccluskey K."/>
            <person name="Medina H.R."/>
            <person name="Miralles-Duran A."/>
            <person name="Miyazaki A."/>
            <person name="Munoz-Torres E."/>
            <person name="Oguiza J.A."/>
            <person name="Ohm R."/>
            <person name="Olmedo M."/>
            <person name="Orejas M."/>
            <person name="Ortiz-Castellanos L."/>
            <person name="Pisabarro A.G."/>
            <person name="Rodriguez-Romero J."/>
            <person name="Ruiz-Herrera J."/>
            <person name="Ruiz-Vazquez R."/>
            <person name="Sanz C."/>
            <person name="Schackwitz W."/>
            <person name="Schmutz J."/>
            <person name="Shahriari M."/>
            <person name="Shelest E."/>
            <person name="Silva-Franco F."/>
            <person name="Soanes D."/>
            <person name="Syed K."/>
            <person name="Tagua V.G."/>
            <person name="Talbot N.J."/>
            <person name="Thon M."/>
            <person name="De Vries R.P."/>
            <person name="Wiebenga A."/>
            <person name="Yadav J.S."/>
            <person name="Braun E.L."/>
            <person name="Baker S."/>
            <person name="Garre V."/>
            <person name="Horwitz B."/>
            <person name="Torres-Martinez S."/>
            <person name="Idnurm A."/>
            <person name="Herrera-Estrella A."/>
            <person name="Gabaldon T."/>
            <person name="Grigoriev I.V."/>
        </authorList>
    </citation>
    <scope>NUCLEOTIDE SEQUENCE [LARGE SCALE GENOMIC DNA]</scope>
    <source>
        <strain evidence="5 6">CBS 277.49</strain>
    </source>
</reference>
<evidence type="ECO:0000256" key="1">
    <source>
        <dbReference type="ARBA" id="ARBA00005429"/>
    </source>
</evidence>
<dbReference type="Proteomes" id="UP000077051">
    <property type="component" value="Unassembled WGS sequence"/>
</dbReference>
<dbReference type="PANTHER" id="PTHR14143:SF1">
    <property type="entry name" value="IRG-TYPE G DOMAIN-CONTAINING PROTEIN"/>
    <property type="match status" value="1"/>
</dbReference>
<keyword evidence="6" id="KW-1185">Reference proteome</keyword>
<feature type="transmembrane region" description="Helical" evidence="3">
    <location>
        <begin position="66"/>
        <end position="87"/>
    </location>
</feature>
<comment type="similarity">
    <text evidence="1">Belongs to the TRAFAC class dynamin-like GTPase superfamily. IRG family.</text>
</comment>
<dbReference type="AlphaFoldDB" id="A0A168N123"/>
<dbReference type="EMBL" id="AMYB01000003">
    <property type="protein sequence ID" value="OAD05639.1"/>
    <property type="molecule type" value="Genomic_DNA"/>
</dbReference>
<dbReference type="InterPro" id="IPR030385">
    <property type="entry name" value="G_IRG_dom"/>
</dbReference>
<feature type="transmembrane region" description="Helical" evidence="3">
    <location>
        <begin position="29"/>
        <end position="46"/>
    </location>
</feature>
<evidence type="ECO:0000313" key="6">
    <source>
        <dbReference type="Proteomes" id="UP000077051"/>
    </source>
</evidence>
<proteinExistence type="inferred from homology"/>
<dbReference type="PANTHER" id="PTHR14143">
    <property type="entry name" value="INTERFERON-INDUCIBLE GTPASE FAMILY MEMBER"/>
    <property type="match status" value="1"/>
</dbReference>
<evidence type="ECO:0000256" key="2">
    <source>
        <dbReference type="SAM" id="MobiDB-lite"/>
    </source>
</evidence>
<sequence>MGQAASITFSNKSNILYDIDDFSSRFKKATMSTISVPMVIVAFPILNAYKFSEHEYTGVKMVDSTIGGLLGVVGWPLSPFVAFWSAYQTIFTEGPNKSIEVSEETKLMVRKAIGLDCDNFYNIAVVGAAGTGKSSLVNGILGYPDTDRYAAAINEAGKNINEPRGYRHPDLRRMILWDMPGAGTTSHNSATYFEDNYLKAFDSLIIVTAERLQSIDLDIALKAQEHHIPVLFVRNRCDQSLNSKISRYTQDPATRDLDVNTIWAKAVGELVKEVRKTVFKQLKENKISAKRLFLLSAWSLRDLMASVNHPNYLKEDVRLIDEQRFIQALMDAVLKKRKAPVRQNSTTYSSASSSSTSSNDSGIHMMKSPKQQQQQQRIMVQP</sequence>
<dbReference type="InterPro" id="IPR007743">
    <property type="entry name" value="Immunity-related_GTPase-like"/>
</dbReference>
<dbReference type="Pfam" id="PF05049">
    <property type="entry name" value="IIGP"/>
    <property type="match status" value="1"/>
</dbReference>
<dbReference type="VEuPathDB" id="FungiDB:MUCCIDRAFT_109508"/>
<evidence type="ECO:0000256" key="3">
    <source>
        <dbReference type="SAM" id="Phobius"/>
    </source>
</evidence>
<dbReference type="InterPro" id="IPR027417">
    <property type="entry name" value="P-loop_NTPase"/>
</dbReference>
<feature type="domain" description="IRG-type G" evidence="4">
    <location>
        <begin position="119"/>
        <end position="310"/>
    </location>
</feature>
<keyword evidence="3" id="KW-1133">Transmembrane helix</keyword>
<name>A0A168N123_MUCCL</name>
<dbReference type="SUPFAM" id="SSF52540">
    <property type="entry name" value="P-loop containing nucleoside triphosphate hydrolases"/>
    <property type="match status" value="1"/>
</dbReference>
<feature type="compositionally biased region" description="Low complexity" evidence="2">
    <location>
        <begin position="345"/>
        <end position="358"/>
    </location>
</feature>
<dbReference type="GO" id="GO:0016020">
    <property type="term" value="C:membrane"/>
    <property type="evidence" value="ECO:0007669"/>
    <property type="project" value="InterPro"/>
</dbReference>
<dbReference type="Gene3D" id="3.40.50.300">
    <property type="entry name" value="P-loop containing nucleotide triphosphate hydrolases"/>
    <property type="match status" value="1"/>
</dbReference>
<organism evidence="5 6">
    <name type="scientific">Mucor lusitanicus CBS 277.49</name>
    <dbReference type="NCBI Taxonomy" id="747725"/>
    <lineage>
        <taxon>Eukaryota</taxon>
        <taxon>Fungi</taxon>
        <taxon>Fungi incertae sedis</taxon>
        <taxon>Mucoromycota</taxon>
        <taxon>Mucoromycotina</taxon>
        <taxon>Mucoromycetes</taxon>
        <taxon>Mucorales</taxon>
        <taxon>Mucorineae</taxon>
        <taxon>Mucoraceae</taxon>
        <taxon>Mucor</taxon>
    </lineage>
</organism>
<dbReference type="PROSITE" id="PS51716">
    <property type="entry name" value="G_IRG"/>
    <property type="match status" value="1"/>
</dbReference>
<comment type="caution">
    <text evidence="5">The sequence shown here is derived from an EMBL/GenBank/DDBJ whole genome shotgun (WGS) entry which is preliminary data.</text>
</comment>
<accession>A0A168N123</accession>
<evidence type="ECO:0000259" key="4">
    <source>
        <dbReference type="PROSITE" id="PS51716"/>
    </source>
</evidence>
<evidence type="ECO:0000313" key="5">
    <source>
        <dbReference type="EMBL" id="OAD05639.1"/>
    </source>
</evidence>
<dbReference type="GO" id="GO:0005525">
    <property type="term" value="F:GTP binding"/>
    <property type="evidence" value="ECO:0007669"/>
    <property type="project" value="InterPro"/>
</dbReference>
<gene>
    <name evidence="5" type="ORF">MUCCIDRAFT_109508</name>
</gene>
<keyword evidence="3" id="KW-0472">Membrane</keyword>
<feature type="region of interest" description="Disordered" evidence="2">
    <location>
        <begin position="340"/>
        <end position="382"/>
    </location>
</feature>